<evidence type="ECO:0000313" key="4">
    <source>
        <dbReference type="Proteomes" id="UP001218218"/>
    </source>
</evidence>
<evidence type="ECO:0000259" key="2">
    <source>
        <dbReference type="PROSITE" id="PS50966"/>
    </source>
</evidence>
<dbReference type="PROSITE" id="PS50966">
    <property type="entry name" value="ZF_SWIM"/>
    <property type="match status" value="1"/>
</dbReference>
<dbReference type="GO" id="GO:0008270">
    <property type="term" value="F:zinc ion binding"/>
    <property type="evidence" value="ECO:0007669"/>
    <property type="project" value="UniProtKB-KW"/>
</dbReference>
<keyword evidence="1" id="KW-0862">Zinc</keyword>
<gene>
    <name evidence="3" type="ORF">DFH08DRAFT_941974</name>
</gene>
<feature type="domain" description="SWIM-type" evidence="2">
    <location>
        <begin position="84"/>
        <end position="117"/>
    </location>
</feature>
<keyword evidence="1" id="KW-0863">Zinc-finger</keyword>
<comment type="caution">
    <text evidence="3">The sequence shown here is derived from an EMBL/GenBank/DDBJ whole genome shotgun (WGS) entry which is preliminary data.</text>
</comment>
<evidence type="ECO:0000313" key="3">
    <source>
        <dbReference type="EMBL" id="KAJ7321352.1"/>
    </source>
</evidence>
<dbReference type="EMBL" id="JARIHO010000051">
    <property type="protein sequence ID" value="KAJ7321352.1"/>
    <property type="molecule type" value="Genomic_DNA"/>
</dbReference>
<sequence>MNVENFWKQLKHGFLHNHVRPRLDQLIWILITQVTPVYLARANTLNDRHCLGRSKALTPFQKMFKSEWICLESVTTRGDVDEKYITRVDQWTCTCKAQAMHSCHLCEHLVQSLPRPPAKFWMEVVHHRTLPLYHHPALVIPGSQWIEPADGSITDGDDHVFRTRTNVLAGGGGWRELNFSTPSFAGQTREASDSGSSCVHLLKRAEEFKQATTIFRAQVPHRNRIWMLSMVKQDMGCNVGNLVKDIHRYESSSRVRDTTWARKKGDKEEQC</sequence>
<organism evidence="3 4">
    <name type="scientific">Mycena albidolilacea</name>
    <dbReference type="NCBI Taxonomy" id="1033008"/>
    <lineage>
        <taxon>Eukaryota</taxon>
        <taxon>Fungi</taxon>
        <taxon>Dikarya</taxon>
        <taxon>Basidiomycota</taxon>
        <taxon>Agaricomycotina</taxon>
        <taxon>Agaricomycetes</taxon>
        <taxon>Agaricomycetidae</taxon>
        <taxon>Agaricales</taxon>
        <taxon>Marasmiineae</taxon>
        <taxon>Mycenaceae</taxon>
        <taxon>Mycena</taxon>
    </lineage>
</organism>
<keyword evidence="4" id="KW-1185">Reference proteome</keyword>
<dbReference type="InterPro" id="IPR007527">
    <property type="entry name" value="Znf_SWIM"/>
</dbReference>
<dbReference type="AlphaFoldDB" id="A0AAD7EFY2"/>
<dbReference type="Proteomes" id="UP001218218">
    <property type="component" value="Unassembled WGS sequence"/>
</dbReference>
<proteinExistence type="predicted"/>
<name>A0AAD7EFY2_9AGAR</name>
<protein>
    <recommendedName>
        <fullName evidence="2">SWIM-type domain-containing protein</fullName>
    </recommendedName>
</protein>
<evidence type="ECO:0000256" key="1">
    <source>
        <dbReference type="PROSITE-ProRule" id="PRU00325"/>
    </source>
</evidence>
<accession>A0AAD7EFY2</accession>
<reference evidence="3" key="1">
    <citation type="submission" date="2023-03" db="EMBL/GenBank/DDBJ databases">
        <title>Massive genome expansion in bonnet fungi (Mycena s.s.) driven by repeated elements and novel gene families across ecological guilds.</title>
        <authorList>
            <consortium name="Lawrence Berkeley National Laboratory"/>
            <person name="Harder C.B."/>
            <person name="Miyauchi S."/>
            <person name="Viragh M."/>
            <person name="Kuo A."/>
            <person name="Thoen E."/>
            <person name="Andreopoulos B."/>
            <person name="Lu D."/>
            <person name="Skrede I."/>
            <person name="Drula E."/>
            <person name="Henrissat B."/>
            <person name="Morin E."/>
            <person name="Kohler A."/>
            <person name="Barry K."/>
            <person name="LaButti K."/>
            <person name="Morin E."/>
            <person name="Salamov A."/>
            <person name="Lipzen A."/>
            <person name="Mereny Z."/>
            <person name="Hegedus B."/>
            <person name="Baldrian P."/>
            <person name="Stursova M."/>
            <person name="Weitz H."/>
            <person name="Taylor A."/>
            <person name="Grigoriev I.V."/>
            <person name="Nagy L.G."/>
            <person name="Martin F."/>
            <person name="Kauserud H."/>
        </authorList>
    </citation>
    <scope>NUCLEOTIDE SEQUENCE</scope>
    <source>
        <strain evidence="3">CBHHK002</strain>
    </source>
</reference>
<keyword evidence="1" id="KW-0479">Metal-binding</keyword>